<feature type="region of interest" description="Disordered" evidence="1">
    <location>
        <begin position="141"/>
        <end position="185"/>
    </location>
</feature>
<dbReference type="InParanoid" id="H2XNZ0"/>
<feature type="region of interest" description="Disordered" evidence="1">
    <location>
        <begin position="1"/>
        <end position="21"/>
    </location>
</feature>
<evidence type="ECO:0000313" key="3">
    <source>
        <dbReference type="Ensembl" id="ENSCINP00000031373.1"/>
    </source>
</evidence>
<protein>
    <recommendedName>
        <fullName evidence="2">BICC1 first type I KH domain-containing protein</fullName>
    </recommendedName>
</protein>
<dbReference type="InterPro" id="IPR047549">
    <property type="entry name" value="BICC1_KH-I_rpt1"/>
</dbReference>
<evidence type="ECO:0000259" key="2">
    <source>
        <dbReference type="Pfam" id="PF24234"/>
    </source>
</evidence>
<organism evidence="3 4">
    <name type="scientific">Ciona intestinalis</name>
    <name type="common">Transparent sea squirt</name>
    <name type="synonym">Ascidia intestinalis</name>
    <dbReference type="NCBI Taxonomy" id="7719"/>
    <lineage>
        <taxon>Eukaryota</taxon>
        <taxon>Metazoa</taxon>
        <taxon>Chordata</taxon>
        <taxon>Tunicata</taxon>
        <taxon>Ascidiacea</taxon>
        <taxon>Phlebobranchia</taxon>
        <taxon>Cionidae</taxon>
        <taxon>Ciona</taxon>
    </lineage>
</organism>
<dbReference type="Ensembl" id="ENSCINT00000034191.1">
    <property type="protein sequence ID" value="ENSCINP00000031373.1"/>
    <property type="gene ID" value="ENSCING00000020545.1"/>
</dbReference>
<evidence type="ECO:0000313" key="4">
    <source>
        <dbReference type="Proteomes" id="UP000008144"/>
    </source>
</evidence>
<dbReference type="AlphaFoldDB" id="H2XNZ0"/>
<reference evidence="4" key="1">
    <citation type="journal article" date="2002" name="Science">
        <title>The draft genome of Ciona intestinalis: insights into chordate and vertebrate origins.</title>
        <authorList>
            <person name="Dehal P."/>
            <person name="Satou Y."/>
            <person name="Campbell R.K."/>
            <person name="Chapman J."/>
            <person name="Degnan B."/>
            <person name="De Tomaso A."/>
            <person name="Davidson B."/>
            <person name="Di Gregorio A."/>
            <person name="Gelpke M."/>
            <person name="Goodstein D.M."/>
            <person name="Harafuji N."/>
            <person name="Hastings K.E."/>
            <person name="Ho I."/>
            <person name="Hotta K."/>
            <person name="Huang W."/>
            <person name="Kawashima T."/>
            <person name="Lemaire P."/>
            <person name="Martinez D."/>
            <person name="Meinertzhagen I.A."/>
            <person name="Necula S."/>
            <person name="Nonaka M."/>
            <person name="Putnam N."/>
            <person name="Rash S."/>
            <person name="Saiga H."/>
            <person name="Satake M."/>
            <person name="Terry A."/>
            <person name="Yamada L."/>
            <person name="Wang H.G."/>
            <person name="Awazu S."/>
            <person name="Azumi K."/>
            <person name="Boore J."/>
            <person name="Branno M."/>
            <person name="Chin-Bow S."/>
            <person name="DeSantis R."/>
            <person name="Doyle S."/>
            <person name="Francino P."/>
            <person name="Keys D.N."/>
            <person name="Haga S."/>
            <person name="Hayashi H."/>
            <person name="Hino K."/>
            <person name="Imai K.S."/>
            <person name="Inaba K."/>
            <person name="Kano S."/>
            <person name="Kobayashi K."/>
            <person name="Kobayashi M."/>
            <person name="Lee B.I."/>
            <person name="Makabe K.W."/>
            <person name="Manohar C."/>
            <person name="Matassi G."/>
            <person name="Medina M."/>
            <person name="Mochizuki Y."/>
            <person name="Mount S."/>
            <person name="Morishita T."/>
            <person name="Miura S."/>
            <person name="Nakayama A."/>
            <person name="Nishizaka S."/>
            <person name="Nomoto H."/>
            <person name="Ohta F."/>
            <person name="Oishi K."/>
            <person name="Rigoutsos I."/>
            <person name="Sano M."/>
            <person name="Sasaki A."/>
            <person name="Sasakura Y."/>
            <person name="Shoguchi E."/>
            <person name="Shin-i T."/>
            <person name="Spagnuolo A."/>
            <person name="Stainier D."/>
            <person name="Suzuki M.M."/>
            <person name="Tassy O."/>
            <person name="Takatori N."/>
            <person name="Tokuoka M."/>
            <person name="Yagi K."/>
            <person name="Yoshizaki F."/>
            <person name="Wada S."/>
            <person name="Zhang C."/>
            <person name="Hyatt P.D."/>
            <person name="Larimer F."/>
            <person name="Detter C."/>
            <person name="Doggett N."/>
            <person name="Glavina T."/>
            <person name="Hawkins T."/>
            <person name="Richardson P."/>
            <person name="Lucas S."/>
            <person name="Kohara Y."/>
            <person name="Levine M."/>
            <person name="Satoh N."/>
            <person name="Rokhsar D.S."/>
        </authorList>
    </citation>
    <scope>NUCLEOTIDE SEQUENCE [LARGE SCALE GENOMIC DNA]</scope>
</reference>
<feature type="domain" description="BICC1 first type I KH" evidence="2">
    <location>
        <begin position="187"/>
        <end position="240"/>
    </location>
</feature>
<sequence length="241" mass="26383">MAVNSNGQFDGAASWSGDLISQDSPSLTTAAEATTADDSVLFNVNNAQLSATNHSNNNSNNNCNIESRVYKVNSIDSNQTIVLDPNSGTVNDLERLNTTHDINDTHATVSTSPQKPSVESNILKCENENLTLYKSGMVQSIDESNTSSDTTDVKKQDSMLNDKESIVASSEVLDGEEEQRDPEWTEERFRVDRRKLEQMLQAAVSGKGQGGEEFFNQIMEATNTQITWPSKLKIGAKSRKG</sequence>
<dbReference type="STRING" id="7719.ENSCINP00000031373"/>
<dbReference type="HOGENOM" id="CLU_1153880_0_0_1"/>
<dbReference type="Pfam" id="PF24234">
    <property type="entry name" value="KH_BICC1_1st"/>
    <property type="match status" value="1"/>
</dbReference>
<name>H2XNZ0_CIOIN</name>
<reference evidence="3" key="3">
    <citation type="submission" date="2025-08" db="UniProtKB">
        <authorList>
            <consortium name="Ensembl"/>
        </authorList>
    </citation>
    <scope>IDENTIFICATION</scope>
</reference>
<dbReference type="GeneTree" id="ENSGT00940000156276"/>
<reference evidence="3" key="4">
    <citation type="submission" date="2025-09" db="UniProtKB">
        <authorList>
            <consortium name="Ensembl"/>
        </authorList>
    </citation>
    <scope>IDENTIFICATION</scope>
</reference>
<proteinExistence type="predicted"/>
<accession>H2XNZ0</accession>
<reference evidence="3" key="2">
    <citation type="journal article" date="2008" name="Genome Biol.">
        <title>Improved genome assembly and evidence-based global gene model set for the chordate Ciona intestinalis: new insight into intron and operon populations.</title>
        <authorList>
            <person name="Satou Y."/>
            <person name="Mineta K."/>
            <person name="Ogasawara M."/>
            <person name="Sasakura Y."/>
            <person name="Shoguchi E."/>
            <person name="Ueno K."/>
            <person name="Yamada L."/>
            <person name="Matsumoto J."/>
            <person name="Wasserscheid J."/>
            <person name="Dewar K."/>
            <person name="Wiley G.B."/>
            <person name="Macmil S.L."/>
            <person name="Roe B.A."/>
            <person name="Zeller R.W."/>
            <person name="Hastings K.E."/>
            <person name="Lemaire P."/>
            <person name="Lindquist E."/>
            <person name="Endo T."/>
            <person name="Hotta K."/>
            <person name="Inaba K."/>
        </authorList>
    </citation>
    <scope>NUCLEOTIDE SEQUENCE [LARGE SCALE GENOMIC DNA]</scope>
    <source>
        <strain evidence="3">wild type</strain>
    </source>
</reference>
<feature type="compositionally biased region" description="Polar residues" evidence="1">
    <location>
        <begin position="141"/>
        <end position="150"/>
    </location>
</feature>
<evidence type="ECO:0000256" key="1">
    <source>
        <dbReference type="SAM" id="MobiDB-lite"/>
    </source>
</evidence>
<feature type="compositionally biased region" description="Basic and acidic residues" evidence="1">
    <location>
        <begin position="151"/>
        <end position="165"/>
    </location>
</feature>
<dbReference type="GO" id="GO:0003729">
    <property type="term" value="F:mRNA binding"/>
    <property type="evidence" value="ECO:0000318"/>
    <property type="project" value="GO_Central"/>
</dbReference>
<dbReference type="Proteomes" id="UP000008144">
    <property type="component" value="Chromosome 1"/>
</dbReference>
<keyword evidence="4" id="KW-1185">Reference proteome</keyword>
<dbReference type="EMBL" id="EAAA01000206">
    <property type="status" value="NOT_ANNOTATED_CDS"/>
    <property type="molecule type" value="Genomic_DNA"/>
</dbReference>